<gene>
    <name evidence="2" type="ORF">SAMN05443377_1043</name>
</gene>
<dbReference type="EMBL" id="FOGZ01000004">
    <property type="protein sequence ID" value="SER61665.1"/>
    <property type="molecule type" value="Genomic_DNA"/>
</dbReference>
<dbReference type="RefSeq" id="WP_177170036.1">
    <property type="nucleotide sequence ID" value="NZ_FOGZ01000004.1"/>
</dbReference>
<evidence type="ECO:0000313" key="3">
    <source>
        <dbReference type="Proteomes" id="UP000198815"/>
    </source>
</evidence>
<name>A0A1H9QN89_9ACTN</name>
<dbReference type="SUPFAM" id="SSF103256">
    <property type="entry name" value="Hypothetical protein TM0160"/>
    <property type="match status" value="1"/>
</dbReference>
<keyword evidence="3" id="KW-1185">Reference proteome</keyword>
<dbReference type="InterPro" id="IPR036104">
    <property type="entry name" value="BFN_sf"/>
</dbReference>
<dbReference type="AlphaFoldDB" id="A0A1H9QN89"/>
<accession>A0A1H9QN89</accession>
<feature type="domain" description="BFN" evidence="1">
    <location>
        <begin position="1"/>
        <end position="128"/>
    </location>
</feature>
<reference evidence="2 3" key="1">
    <citation type="submission" date="2016-10" db="EMBL/GenBank/DDBJ databases">
        <authorList>
            <person name="de Groot N.N."/>
        </authorList>
    </citation>
    <scope>NUCLEOTIDE SEQUENCE [LARGE SCALE GENOMIC DNA]</scope>
    <source>
        <strain evidence="2 3">DSM 16859</strain>
    </source>
</reference>
<dbReference type="GO" id="GO:0004518">
    <property type="term" value="F:nuclease activity"/>
    <property type="evidence" value="ECO:0007669"/>
    <property type="project" value="InterPro"/>
</dbReference>
<dbReference type="Proteomes" id="UP000198815">
    <property type="component" value="Unassembled WGS sequence"/>
</dbReference>
<evidence type="ECO:0000313" key="2">
    <source>
        <dbReference type="EMBL" id="SER61665.1"/>
    </source>
</evidence>
<dbReference type="InterPro" id="IPR003729">
    <property type="entry name" value="Bi_nuclease_dom"/>
</dbReference>
<protein>
    <recommendedName>
        <fullName evidence="1">BFN domain-containing protein</fullName>
    </recommendedName>
</protein>
<dbReference type="Pfam" id="PF02577">
    <property type="entry name" value="BFN_dom"/>
    <property type="match status" value="1"/>
</dbReference>
<sequence>MAELEVAGVRIMESADQPVLLLREKGTTRLIPVWVDAVTAATVLGISEQDNGGAAPSFRLFAEIVEALHPHDISAEITGWREGVFSARILVDADEIEGRLSDIVALSIVLDFPVECPDELVSELGVEAVDGDADVVEEFKSFLDQVDPGDFEP</sequence>
<dbReference type="STRING" id="64702.SAMN05443377_1043"/>
<dbReference type="Gene3D" id="3.10.690.10">
    <property type="entry name" value="Bifunctional nuclease domain"/>
    <property type="match status" value="1"/>
</dbReference>
<proteinExistence type="predicted"/>
<evidence type="ECO:0000259" key="1">
    <source>
        <dbReference type="PROSITE" id="PS51658"/>
    </source>
</evidence>
<organism evidence="2 3">
    <name type="scientific">Propionibacterium cyclohexanicum</name>
    <dbReference type="NCBI Taxonomy" id="64702"/>
    <lineage>
        <taxon>Bacteria</taxon>
        <taxon>Bacillati</taxon>
        <taxon>Actinomycetota</taxon>
        <taxon>Actinomycetes</taxon>
        <taxon>Propionibacteriales</taxon>
        <taxon>Propionibacteriaceae</taxon>
        <taxon>Propionibacterium</taxon>
    </lineage>
</organism>
<dbReference type="PROSITE" id="PS51658">
    <property type="entry name" value="BFN"/>
    <property type="match status" value="1"/>
</dbReference>